<feature type="signal peptide" evidence="4">
    <location>
        <begin position="1"/>
        <end position="24"/>
    </location>
</feature>
<dbReference type="PANTHER" id="PTHR30189:SF1">
    <property type="entry name" value="LPS-ASSEMBLY PROTEIN LPTD"/>
    <property type="match status" value="1"/>
</dbReference>
<sequence precursor="true">MQHFSRTFLAASISTALLVPTTQAEVNIQDSVQEMPTTDQCLVTASGEEDALNAPVVVQADSLQAINGDKAQYSGNVEVTQGPKKITADSVTLHQQDNVVVAEGNVTFNDGQVKARSDRVTNDINQDTFSLENTDYQFLCQQGRGTAAYIARTGQSVYELEDGSITSCPQGDNSWRLVASGIDVDQDEETATLHHPRFEILDVPVFYVPYLTMPIGDTRKTGFLFPSLSYGSSDGLEVEVPFYWNIAPEYDMTLTTLYMQQRGTKLDADFRYLTDGWGQGEIKTEYMNSDKKYQDEARWGYQFQHDGIINKHWVVKADYSRVSDIDYFRDLSSDLGNREDGQLIQEGQVKYRSDFWDASLTVRDFQILLPDENKPYRLLPQFDLNYYTPLWGDYVNFDVKSQISRFEVEDTDRPNATRVHIEPGLTIPLSNTWATWTTEARVLSTYYSQDISNLTDASLKNQLDENVSRVIPEFRSHAQLYLERDTTFIEGYTQTLEPQIQYLYIPEEDQSNIYDYDTTQLQTDYYGLFRSRRYSGLDFIAAANQFSYGASTRFFDDDYKERLNISFGQIYYINKDTKFNKKSQDNASDSSATNYSSWAIETDFNYNDYLFYHGGIQYDVDLGEMQLANSTLEYQYEGGFIQGNYRYVTLDYITNTVQNNDDARTDWSRVTRKGISQAGIVTAYEFNPRWSASGQYYYDLNESNTLEWLASLRYQSDCWYIGFTYSNQLLGWEGDVIGSEDASPEYENNISVNFGIQGFATSERAATAAKELDGSDNAIKYGRPFYLNN</sequence>
<keyword evidence="3 4" id="KW-0998">Cell outer membrane</keyword>
<dbReference type="PANTHER" id="PTHR30189">
    <property type="entry name" value="LPS-ASSEMBLY PROTEIN"/>
    <property type="match status" value="1"/>
</dbReference>
<dbReference type="InterPro" id="IPR020889">
    <property type="entry name" value="LipoPS_assembly_LptD"/>
</dbReference>
<proteinExistence type="inferred from homology"/>
<keyword evidence="1 4" id="KW-0732">Signal</keyword>
<evidence type="ECO:0000313" key="8">
    <source>
        <dbReference type="Proteomes" id="UP000262832"/>
    </source>
</evidence>
<name>A0ABM6YWF2_9VIBR</name>
<dbReference type="NCBIfam" id="NF002997">
    <property type="entry name" value="PRK03761.1"/>
    <property type="match status" value="1"/>
</dbReference>
<dbReference type="InterPro" id="IPR005653">
    <property type="entry name" value="OstA-like_N"/>
</dbReference>
<evidence type="ECO:0000256" key="2">
    <source>
        <dbReference type="ARBA" id="ARBA00023136"/>
    </source>
</evidence>
<dbReference type="EMBL" id="CP032093">
    <property type="protein sequence ID" value="AXY02002.1"/>
    <property type="molecule type" value="Genomic_DNA"/>
</dbReference>
<comment type="function">
    <text evidence="4">Together with LptE, is involved in the assembly of lipopolysaccharide (LPS) at the surface of the outer membrane.</text>
</comment>
<dbReference type="Proteomes" id="UP000262832">
    <property type="component" value="Chromosome I"/>
</dbReference>
<feature type="domain" description="LptD C-terminal" evidence="6">
    <location>
        <begin position="297"/>
        <end position="690"/>
    </location>
</feature>
<evidence type="ECO:0000256" key="1">
    <source>
        <dbReference type="ARBA" id="ARBA00022729"/>
    </source>
</evidence>
<feature type="domain" description="Organic solvent tolerance-like N-terminal" evidence="5">
    <location>
        <begin position="58"/>
        <end position="189"/>
    </location>
</feature>
<protein>
    <recommendedName>
        <fullName evidence="4">LPS-assembly protein LptD</fullName>
    </recommendedName>
</protein>
<accession>A0ABM6YWF2</accession>
<evidence type="ECO:0000256" key="4">
    <source>
        <dbReference type="HAMAP-Rule" id="MF_01411"/>
    </source>
</evidence>
<evidence type="ECO:0000259" key="6">
    <source>
        <dbReference type="Pfam" id="PF04453"/>
    </source>
</evidence>
<dbReference type="InterPro" id="IPR007543">
    <property type="entry name" value="LptD_C"/>
</dbReference>
<feature type="chain" id="PRO_5044903723" description="LPS-assembly protein LptD" evidence="4">
    <location>
        <begin position="25"/>
        <end position="789"/>
    </location>
</feature>
<dbReference type="Gene3D" id="2.60.450.10">
    <property type="entry name" value="Lipopolysaccharide (LPS) transport protein A like domain"/>
    <property type="match status" value="1"/>
</dbReference>
<evidence type="ECO:0000313" key="7">
    <source>
        <dbReference type="EMBL" id="AXY02002.1"/>
    </source>
</evidence>
<evidence type="ECO:0000256" key="3">
    <source>
        <dbReference type="ARBA" id="ARBA00023237"/>
    </source>
</evidence>
<dbReference type="Pfam" id="PF04453">
    <property type="entry name" value="LptD"/>
    <property type="match status" value="1"/>
</dbReference>
<comment type="subcellular location">
    <subcellularLocation>
        <location evidence="4">Cell outer membrane</location>
    </subcellularLocation>
</comment>
<reference evidence="7 8" key="1">
    <citation type="submission" date="2018-08" db="EMBL/GenBank/DDBJ databases">
        <title>Genomic taxonomy of the Vibrionaceae family.</title>
        <authorList>
            <person name="Gomez-Gil B."/>
            <person name="Tanaka M."/>
            <person name="Sawabe T."/>
            <person name="Enciso-Ibarra K."/>
        </authorList>
    </citation>
    <scope>NUCLEOTIDE SEQUENCE [LARGE SCALE GENOMIC DNA]</scope>
    <source>
        <strain evidence="7 8">CAIM 1831</strain>
    </source>
</reference>
<comment type="caution">
    <text evidence="4">Lacks conserved residue(s) required for the propagation of feature annotation.</text>
</comment>
<gene>
    <name evidence="4 7" type="primary">lptD</name>
    <name evidence="7" type="ORF">D1115_13505</name>
</gene>
<comment type="similarity">
    <text evidence="4">Belongs to the LptD family.</text>
</comment>
<evidence type="ECO:0000259" key="5">
    <source>
        <dbReference type="Pfam" id="PF03968"/>
    </source>
</evidence>
<dbReference type="Pfam" id="PF03968">
    <property type="entry name" value="LptD_N"/>
    <property type="match status" value="1"/>
</dbReference>
<dbReference type="HAMAP" id="MF_01411">
    <property type="entry name" value="LPS_assembly_LptD"/>
    <property type="match status" value="1"/>
</dbReference>
<dbReference type="RefSeq" id="WP_128811745.1">
    <property type="nucleotide sequence ID" value="NZ_CP032093.1"/>
</dbReference>
<keyword evidence="8" id="KW-1185">Reference proteome</keyword>
<dbReference type="InterPro" id="IPR050218">
    <property type="entry name" value="LptD"/>
</dbReference>
<organism evidence="7 8">
    <name type="scientific">Vibrio alfacsensis</name>
    <dbReference type="NCBI Taxonomy" id="1074311"/>
    <lineage>
        <taxon>Bacteria</taxon>
        <taxon>Pseudomonadati</taxon>
        <taxon>Pseudomonadota</taxon>
        <taxon>Gammaproteobacteria</taxon>
        <taxon>Vibrionales</taxon>
        <taxon>Vibrionaceae</taxon>
        <taxon>Vibrio</taxon>
    </lineage>
</organism>
<comment type="subunit">
    <text evidence="4">Component of the lipopolysaccharide transport and assembly complex. Interacts with LptE and LptA.</text>
</comment>
<keyword evidence="2 4" id="KW-0472">Membrane</keyword>